<accession>A0A0C2YZ74</accession>
<evidence type="ECO:0000256" key="1">
    <source>
        <dbReference type="SAM" id="MobiDB-lite"/>
    </source>
</evidence>
<name>A0A0C2YZ74_PARME</name>
<keyword evidence="3" id="KW-1185">Reference proteome</keyword>
<reference evidence="2 3" key="1">
    <citation type="submission" date="2015-01" db="EMBL/GenBank/DDBJ databases">
        <title>Genome Sequence of Magnetospirillum magnetotacticum Strain MS-1.</title>
        <authorList>
            <person name="Marinov G.K."/>
            <person name="Smalley M.D."/>
            <person name="DeSalvo G."/>
        </authorList>
    </citation>
    <scope>NUCLEOTIDE SEQUENCE [LARGE SCALE GENOMIC DNA]</scope>
    <source>
        <strain evidence="2 3">MS-1</strain>
    </source>
</reference>
<evidence type="ECO:0000313" key="2">
    <source>
        <dbReference type="EMBL" id="KIL99960.1"/>
    </source>
</evidence>
<evidence type="ECO:0000313" key="3">
    <source>
        <dbReference type="Proteomes" id="UP000031971"/>
    </source>
</evidence>
<sequence length="39" mass="4399">MSRDDKGTPPMRGKALVLWNNSHNPHMPYGYAKRAGNET</sequence>
<dbReference type="Proteomes" id="UP000031971">
    <property type="component" value="Unassembled WGS sequence"/>
</dbReference>
<gene>
    <name evidence="2" type="ORF">CCC_02749</name>
</gene>
<dbReference type="AlphaFoldDB" id="A0A0C2YZ74"/>
<proteinExistence type="predicted"/>
<dbReference type="STRING" id="272627.CCC_02749"/>
<comment type="caution">
    <text evidence="2">The sequence shown here is derived from an EMBL/GenBank/DDBJ whole genome shotgun (WGS) entry which is preliminary data.</text>
</comment>
<feature type="region of interest" description="Disordered" evidence="1">
    <location>
        <begin position="20"/>
        <end position="39"/>
    </location>
</feature>
<protein>
    <submittedName>
        <fullName evidence="2">Uncharacterized protein</fullName>
    </submittedName>
</protein>
<dbReference type="EMBL" id="JXSL01000020">
    <property type="protein sequence ID" value="KIL99960.1"/>
    <property type="molecule type" value="Genomic_DNA"/>
</dbReference>
<organism evidence="2 3">
    <name type="scientific">Paramagnetospirillum magnetotacticum MS-1</name>
    <dbReference type="NCBI Taxonomy" id="272627"/>
    <lineage>
        <taxon>Bacteria</taxon>
        <taxon>Pseudomonadati</taxon>
        <taxon>Pseudomonadota</taxon>
        <taxon>Alphaproteobacteria</taxon>
        <taxon>Rhodospirillales</taxon>
        <taxon>Magnetospirillaceae</taxon>
        <taxon>Paramagnetospirillum</taxon>
    </lineage>
</organism>